<comment type="caution">
    <text evidence="3">The sequence shown here is derived from an EMBL/GenBank/DDBJ whole genome shotgun (WGS) entry which is preliminary data.</text>
</comment>
<proteinExistence type="predicted"/>
<sequence length="835" mass="94676">MAPSSIKIAERLLVWTALGEREIQLCLGDITALSSTEKVDFIMVSAFLGKQLICFEKRNSDLTEAVKEVFRAMMPAFNNVNKTVITPLLATGHQQADNIEMLNTMVWTAAKWMWLGMPLQQLKIVIYSQNPDDPDDITAKECLKCFRIAKVKIEKIKRLPKFKLVFGCPKEPEVKQAIYLIFCVSDEQNVNTFISSLKKKTKLSILTKTDIHIKENSWLHDLSQVMQSVLRVIPVISSKFPLDGSCTDEFNVALCCNRLIKRNLLAPILIERVSLPAYMNMVQWIDCRASRSDQFDVAASFITKQIKTIDQSPAVKYDVFISYSHKSSSIAKELLEGLEKLSPQPKIFFDYHELRAGVAWQQTLYKSVDSSRCMIAIISSDYQQSAVCQEELNLGLAKHFSKNKDFELVTLYIDDTKYENLSRFLSSPRLDKDKTVSDICGSIREWLSTGKAVDIFNPVVEPLDINKYSATIREHSFMNCYELNETGDISITTPPHIYGLSEMQTSYICDVYISHSLHDQKHATFLEEYLKSRCQELKVSCKSNITSSEESLVNAAKCIVVLLSSSYIKSVKEVEEFNIFLSKKRQHEIGHMLYVIKMSELSTEPMYFKLVPCDTSLCDDFWWQYDLKHPQLRKKHSTILSAVEKKLGHGLADGELCPLLKAACDIQMVLKYGRYLDTVQHTEVILHNVVDVHLQALLLTTPSSTETILANDEVINNRNGDDQNIADDDITRSVLEQPESLTVPPASPFLDRREMVGSSEGHTDRSEAQEADVKTGEIETPEKDVLVAMDDQIIEDEENTFSAISADVASKQIESHHQFKRRDMLAKKSSSCVVL</sequence>
<name>A0AAD9JWQ5_9ANNE</name>
<feature type="region of interest" description="Disordered" evidence="1">
    <location>
        <begin position="740"/>
        <end position="782"/>
    </location>
</feature>
<dbReference type="Proteomes" id="UP001208570">
    <property type="component" value="Unassembled WGS sequence"/>
</dbReference>
<evidence type="ECO:0000313" key="4">
    <source>
        <dbReference type="Proteomes" id="UP001208570"/>
    </source>
</evidence>
<feature type="domain" description="TIR" evidence="2">
    <location>
        <begin position="315"/>
        <end position="447"/>
    </location>
</feature>
<evidence type="ECO:0000256" key="1">
    <source>
        <dbReference type="SAM" id="MobiDB-lite"/>
    </source>
</evidence>
<dbReference type="GO" id="GO:0007165">
    <property type="term" value="P:signal transduction"/>
    <property type="evidence" value="ECO:0007669"/>
    <property type="project" value="InterPro"/>
</dbReference>
<dbReference type="SUPFAM" id="SSF52200">
    <property type="entry name" value="Toll/Interleukin receptor TIR domain"/>
    <property type="match status" value="3"/>
</dbReference>
<organism evidence="3 4">
    <name type="scientific">Paralvinella palmiformis</name>
    <dbReference type="NCBI Taxonomy" id="53620"/>
    <lineage>
        <taxon>Eukaryota</taxon>
        <taxon>Metazoa</taxon>
        <taxon>Spiralia</taxon>
        <taxon>Lophotrochozoa</taxon>
        <taxon>Annelida</taxon>
        <taxon>Polychaeta</taxon>
        <taxon>Sedentaria</taxon>
        <taxon>Canalipalpata</taxon>
        <taxon>Terebellida</taxon>
        <taxon>Terebelliformia</taxon>
        <taxon>Alvinellidae</taxon>
        <taxon>Paralvinella</taxon>
    </lineage>
</organism>
<dbReference type="InterPro" id="IPR035897">
    <property type="entry name" value="Toll_tir_struct_dom_sf"/>
</dbReference>
<evidence type="ECO:0000259" key="2">
    <source>
        <dbReference type="PROSITE" id="PS50104"/>
    </source>
</evidence>
<dbReference type="Pfam" id="PF13676">
    <property type="entry name" value="TIR_2"/>
    <property type="match status" value="2"/>
</dbReference>
<feature type="compositionally biased region" description="Basic and acidic residues" evidence="1">
    <location>
        <begin position="750"/>
        <end position="782"/>
    </location>
</feature>
<dbReference type="SMART" id="SM00255">
    <property type="entry name" value="TIR"/>
    <property type="match status" value="2"/>
</dbReference>
<dbReference type="PROSITE" id="PS50104">
    <property type="entry name" value="TIR"/>
    <property type="match status" value="1"/>
</dbReference>
<gene>
    <name evidence="3" type="ORF">LSH36_127g11033</name>
</gene>
<reference evidence="3" key="1">
    <citation type="journal article" date="2023" name="Mol. Biol. Evol.">
        <title>Third-Generation Sequencing Reveals the Adaptive Role of the Epigenome in Three Deep-Sea Polychaetes.</title>
        <authorList>
            <person name="Perez M."/>
            <person name="Aroh O."/>
            <person name="Sun Y."/>
            <person name="Lan Y."/>
            <person name="Juniper S.K."/>
            <person name="Young C.R."/>
            <person name="Angers B."/>
            <person name="Qian P.Y."/>
        </authorList>
    </citation>
    <scope>NUCLEOTIDE SEQUENCE</scope>
    <source>
        <strain evidence="3">P08H-3</strain>
    </source>
</reference>
<accession>A0AAD9JWQ5</accession>
<keyword evidence="4" id="KW-1185">Reference proteome</keyword>
<evidence type="ECO:0000313" key="3">
    <source>
        <dbReference type="EMBL" id="KAK2160773.1"/>
    </source>
</evidence>
<protein>
    <recommendedName>
        <fullName evidence="2">TIR domain-containing protein</fullName>
    </recommendedName>
</protein>
<dbReference type="InterPro" id="IPR000157">
    <property type="entry name" value="TIR_dom"/>
</dbReference>
<dbReference type="AlphaFoldDB" id="A0AAD9JWQ5"/>
<dbReference type="EMBL" id="JAODUP010000127">
    <property type="protein sequence ID" value="KAK2160773.1"/>
    <property type="molecule type" value="Genomic_DNA"/>
</dbReference>
<dbReference type="Gene3D" id="3.40.50.10140">
    <property type="entry name" value="Toll/interleukin-1 receptor homology (TIR) domain"/>
    <property type="match status" value="3"/>
</dbReference>